<protein>
    <recommendedName>
        <fullName evidence="3">Endonuclease/exonuclease/phosphatase domain-containing protein</fullName>
    </recommendedName>
</protein>
<feature type="non-terminal residue" evidence="1">
    <location>
        <position position="1"/>
    </location>
</feature>
<evidence type="ECO:0008006" key="3">
    <source>
        <dbReference type="Google" id="ProtNLM"/>
    </source>
</evidence>
<comment type="caution">
    <text evidence="1">The sequence shown here is derived from an EMBL/GenBank/DDBJ whole genome shotgun (WGS) entry which is preliminary data.</text>
</comment>
<dbReference type="SUPFAM" id="SSF56219">
    <property type="entry name" value="DNase I-like"/>
    <property type="match status" value="1"/>
</dbReference>
<reference evidence="1" key="1">
    <citation type="journal article" date="2023" name="Insect Mol. Biol.">
        <title>Genome sequencing provides insights into the evolution of gene families encoding plant cell wall-degrading enzymes in longhorned beetles.</title>
        <authorList>
            <person name="Shin N.R."/>
            <person name="Okamura Y."/>
            <person name="Kirsch R."/>
            <person name="Pauchet Y."/>
        </authorList>
    </citation>
    <scope>NUCLEOTIDE SEQUENCE</scope>
    <source>
        <strain evidence="1">MMC_N1</strain>
    </source>
</reference>
<sequence>TPSGNFDLFIFKLKIGIILKHAVSKFQNVIVCGDLNNKKLHDLINSYQLISLVDQPTRIATNPNGTISSTSLDYIITNIDNSECKIINPGISDHFAQLFSWSAAIVKKPENPVMSRRQINESSINEFKTLFTAERMYLNKEQNSEQIFS</sequence>
<proteinExistence type="predicted"/>
<keyword evidence="2" id="KW-1185">Reference proteome</keyword>
<accession>A0ABQ9JBB3</accession>
<dbReference type="Proteomes" id="UP001162164">
    <property type="component" value="Unassembled WGS sequence"/>
</dbReference>
<organism evidence="1 2">
    <name type="scientific">Molorchus minor</name>
    <dbReference type="NCBI Taxonomy" id="1323400"/>
    <lineage>
        <taxon>Eukaryota</taxon>
        <taxon>Metazoa</taxon>
        <taxon>Ecdysozoa</taxon>
        <taxon>Arthropoda</taxon>
        <taxon>Hexapoda</taxon>
        <taxon>Insecta</taxon>
        <taxon>Pterygota</taxon>
        <taxon>Neoptera</taxon>
        <taxon>Endopterygota</taxon>
        <taxon>Coleoptera</taxon>
        <taxon>Polyphaga</taxon>
        <taxon>Cucujiformia</taxon>
        <taxon>Chrysomeloidea</taxon>
        <taxon>Cerambycidae</taxon>
        <taxon>Lamiinae</taxon>
        <taxon>Monochamini</taxon>
        <taxon>Molorchus</taxon>
    </lineage>
</organism>
<dbReference type="EMBL" id="JAPWTJ010000856">
    <property type="protein sequence ID" value="KAJ8975225.1"/>
    <property type="molecule type" value="Genomic_DNA"/>
</dbReference>
<evidence type="ECO:0000313" key="2">
    <source>
        <dbReference type="Proteomes" id="UP001162164"/>
    </source>
</evidence>
<dbReference type="Gene3D" id="3.60.10.10">
    <property type="entry name" value="Endonuclease/exonuclease/phosphatase"/>
    <property type="match status" value="1"/>
</dbReference>
<gene>
    <name evidence="1" type="ORF">NQ317_002633</name>
</gene>
<evidence type="ECO:0000313" key="1">
    <source>
        <dbReference type="EMBL" id="KAJ8975225.1"/>
    </source>
</evidence>
<name>A0ABQ9JBB3_9CUCU</name>
<dbReference type="InterPro" id="IPR036691">
    <property type="entry name" value="Endo/exonu/phosph_ase_sf"/>
</dbReference>